<organism evidence="1">
    <name type="scientific">Rhipicephalus zambeziensis</name>
    <dbReference type="NCBI Taxonomy" id="60191"/>
    <lineage>
        <taxon>Eukaryota</taxon>
        <taxon>Metazoa</taxon>
        <taxon>Ecdysozoa</taxon>
        <taxon>Arthropoda</taxon>
        <taxon>Chelicerata</taxon>
        <taxon>Arachnida</taxon>
        <taxon>Acari</taxon>
        <taxon>Parasitiformes</taxon>
        <taxon>Ixodida</taxon>
        <taxon>Ixodoidea</taxon>
        <taxon>Ixodidae</taxon>
        <taxon>Rhipicephalinae</taxon>
        <taxon>Rhipicephalus</taxon>
        <taxon>Rhipicephalus</taxon>
    </lineage>
</organism>
<accession>A0A224YA77</accession>
<name>A0A224YA77_9ACAR</name>
<reference evidence="1" key="1">
    <citation type="journal article" date="2017" name="Parasit. Vectors">
        <title>Sialotranscriptomics of Rhipicephalus zambeziensis reveals intricate expression profiles of secretory proteins and suggests tight temporal transcriptional regulation during blood-feeding.</title>
        <authorList>
            <person name="de Castro M.H."/>
            <person name="de Klerk D."/>
            <person name="Pienaar R."/>
            <person name="Rees D.J.G."/>
            <person name="Mans B.J."/>
        </authorList>
    </citation>
    <scope>NUCLEOTIDE SEQUENCE</scope>
    <source>
        <tissue evidence="1">Salivary glands</tissue>
    </source>
</reference>
<dbReference type="EMBL" id="GFPF01000067">
    <property type="protein sequence ID" value="MAA11213.1"/>
    <property type="molecule type" value="Transcribed_RNA"/>
</dbReference>
<proteinExistence type="predicted"/>
<evidence type="ECO:0000313" key="1">
    <source>
        <dbReference type="EMBL" id="MAA11213.1"/>
    </source>
</evidence>
<protein>
    <submittedName>
        <fullName evidence="1">28 kDa Metastriate family member</fullName>
    </submittedName>
</protein>
<dbReference type="AlphaFoldDB" id="A0A224YA77"/>
<sequence>MIYNVFMMKQFTKAFVCVFMLEFPRITRFIHVAAEGDATKKSIELNAHVLYDFSPNGRYKIDDDPYANAETYFSALFQKVQQSFHNISVPVTIEVKKVSGGPNGWTSISKRCQRRYRSYCNQWNTL</sequence>